<dbReference type="Proteomes" id="UP000249547">
    <property type="component" value="Unassembled WGS sequence"/>
</dbReference>
<gene>
    <name evidence="1" type="ORF">LX64_03987</name>
</gene>
<dbReference type="RefSeq" id="WP_111599411.1">
    <property type="nucleotide sequence ID" value="NZ_QLLL01000008.1"/>
</dbReference>
<proteinExistence type="predicted"/>
<evidence type="ECO:0000313" key="1">
    <source>
        <dbReference type="EMBL" id="RAJ00285.1"/>
    </source>
</evidence>
<dbReference type="AlphaFoldDB" id="A0A327Q8M0"/>
<accession>A0A327Q8M0</accession>
<name>A0A327Q8M0_9BACT</name>
<protein>
    <submittedName>
        <fullName evidence="1">Uncharacterized protein</fullName>
    </submittedName>
</protein>
<sequence>MVTKETIDIPQGYSQQPHAMGWRGEQLVCFENGQQYYPTYDNYPTWRGMGKNMAYEFGQLFTRAITSPCGYYALIYTNFGTKGLLLQLPNRIIREVNRSYYYADTYEYPAAFFEYEGRTYLAHCPVNYNCLEFEDVITGEIVSHHIDRDPTDYFISRLEVSSNGHYLLTNGWHWHPVDVARYYDIKACMENPLLLDDAKFIETNTDMDENDDSTTARESDIEFTSAGFIDNNTVLTSAPGKELLWWDMISTTITRRIQTDAPIGNIIPINAQYTWDVYEYPKLIDLSTGAVIWQDETIDSGKQDSSIASNANPNIVWNKDFFKLAIGGDKKVHVLTLAL</sequence>
<dbReference type="OrthoDB" id="9765809at2"/>
<keyword evidence="2" id="KW-1185">Reference proteome</keyword>
<organism evidence="1 2">
    <name type="scientific">Chitinophaga skermanii</name>
    <dbReference type="NCBI Taxonomy" id="331697"/>
    <lineage>
        <taxon>Bacteria</taxon>
        <taxon>Pseudomonadati</taxon>
        <taxon>Bacteroidota</taxon>
        <taxon>Chitinophagia</taxon>
        <taxon>Chitinophagales</taxon>
        <taxon>Chitinophagaceae</taxon>
        <taxon>Chitinophaga</taxon>
    </lineage>
</organism>
<evidence type="ECO:0000313" key="2">
    <source>
        <dbReference type="Proteomes" id="UP000249547"/>
    </source>
</evidence>
<dbReference type="EMBL" id="QLLL01000008">
    <property type="protein sequence ID" value="RAJ00285.1"/>
    <property type="molecule type" value="Genomic_DNA"/>
</dbReference>
<reference evidence="1 2" key="1">
    <citation type="submission" date="2018-06" db="EMBL/GenBank/DDBJ databases">
        <title>Genomic Encyclopedia of Archaeal and Bacterial Type Strains, Phase II (KMG-II): from individual species to whole genera.</title>
        <authorList>
            <person name="Goeker M."/>
        </authorList>
    </citation>
    <scope>NUCLEOTIDE SEQUENCE [LARGE SCALE GENOMIC DNA]</scope>
    <source>
        <strain evidence="1 2">DSM 23857</strain>
    </source>
</reference>
<comment type="caution">
    <text evidence="1">The sequence shown here is derived from an EMBL/GenBank/DDBJ whole genome shotgun (WGS) entry which is preliminary data.</text>
</comment>